<accession>A0A455VHX5</accession>
<evidence type="ECO:0000313" key="2">
    <source>
        <dbReference type="Proteomes" id="UP000324392"/>
    </source>
</evidence>
<gene>
    <name evidence="1" type="ORF">SSYIS1_02740</name>
</gene>
<reference evidence="1 2" key="1">
    <citation type="submission" date="2019-03" db="EMBL/GenBank/DDBJ databases">
        <title>The genome sequence of Candidatus Serratia symbiotica strain IS.</title>
        <authorList>
            <person name="Nikoh N."/>
            <person name="Koga R."/>
            <person name="Oshima K."/>
            <person name="Hattori M."/>
            <person name="Fukatsu T."/>
        </authorList>
    </citation>
    <scope>NUCLEOTIDE SEQUENCE [LARGE SCALE GENOMIC DNA]</scope>
    <source>
        <strain evidence="1 2">IS</strain>
    </source>
</reference>
<organism evidence="1 2">
    <name type="scientific">Serratia symbiotica</name>
    <dbReference type="NCBI Taxonomy" id="138074"/>
    <lineage>
        <taxon>Bacteria</taxon>
        <taxon>Pseudomonadati</taxon>
        <taxon>Pseudomonadota</taxon>
        <taxon>Gammaproteobacteria</taxon>
        <taxon>Enterobacterales</taxon>
        <taxon>Yersiniaceae</taxon>
        <taxon>Serratia</taxon>
    </lineage>
</organism>
<evidence type="ECO:0000313" key="1">
    <source>
        <dbReference type="EMBL" id="BBI91200.1"/>
    </source>
</evidence>
<name>A0A455VHX5_9GAMM</name>
<sequence>MINGFSEQLTPLMKYLFGEQDGLPLRPVKMPAVISSAPNCEGSAVRE</sequence>
<protein>
    <submittedName>
        <fullName evidence="1">Uncharacterized protein</fullName>
    </submittedName>
</protein>
<dbReference type="EMBL" id="AP019531">
    <property type="protein sequence ID" value="BBI91200.1"/>
    <property type="molecule type" value="Genomic_DNA"/>
</dbReference>
<proteinExistence type="predicted"/>
<dbReference type="AlphaFoldDB" id="A0A455VHX5"/>
<dbReference type="Proteomes" id="UP000324392">
    <property type="component" value="Chromosome"/>
</dbReference>